<organism evidence="4 5">
    <name type="scientific">Sporolactobacillus laevolacticus DSM 442</name>
    <dbReference type="NCBI Taxonomy" id="1395513"/>
    <lineage>
        <taxon>Bacteria</taxon>
        <taxon>Bacillati</taxon>
        <taxon>Bacillota</taxon>
        <taxon>Bacilli</taxon>
        <taxon>Bacillales</taxon>
        <taxon>Sporolactobacillaceae</taxon>
        <taxon>Sporolactobacillus</taxon>
    </lineage>
</organism>
<dbReference type="InterPro" id="IPR016181">
    <property type="entry name" value="Acyl_CoA_acyltransferase"/>
</dbReference>
<protein>
    <submittedName>
        <fullName evidence="4">GNAT family acetyltransferase</fullName>
    </submittedName>
</protein>
<evidence type="ECO:0000259" key="3">
    <source>
        <dbReference type="PROSITE" id="PS51186"/>
    </source>
</evidence>
<dbReference type="PANTHER" id="PTHR43877">
    <property type="entry name" value="AMINOALKYLPHOSPHONATE N-ACETYLTRANSFERASE-RELATED-RELATED"/>
    <property type="match status" value="1"/>
</dbReference>
<dbReference type="EMBL" id="AWTC01000001">
    <property type="protein sequence ID" value="EST13317.1"/>
    <property type="molecule type" value="Genomic_DNA"/>
</dbReference>
<dbReference type="STRING" id="1395513.P343_00525"/>
<accession>V6J0F4</accession>
<dbReference type="eggNOG" id="COG3153">
    <property type="taxonomic scope" value="Bacteria"/>
</dbReference>
<dbReference type="PROSITE" id="PS51186">
    <property type="entry name" value="GNAT"/>
    <property type="match status" value="1"/>
</dbReference>
<dbReference type="AlphaFoldDB" id="V6J0F4"/>
<dbReference type="RefSeq" id="WP_023508431.1">
    <property type="nucleotide sequence ID" value="NZ_AWTC01000001.1"/>
</dbReference>
<dbReference type="OrthoDB" id="9789603at2"/>
<dbReference type="Gene3D" id="3.40.630.30">
    <property type="match status" value="1"/>
</dbReference>
<proteinExistence type="predicted"/>
<dbReference type="PATRIC" id="fig|1395513.3.peg.106"/>
<dbReference type="PANTHER" id="PTHR43877:SF2">
    <property type="entry name" value="AMINOALKYLPHOSPHONATE N-ACETYLTRANSFERASE-RELATED"/>
    <property type="match status" value="1"/>
</dbReference>
<dbReference type="CDD" id="cd04301">
    <property type="entry name" value="NAT_SF"/>
    <property type="match status" value="1"/>
</dbReference>
<comment type="caution">
    <text evidence="4">The sequence shown here is derived from an EMBL/GenBank/DDBJ whole genome shotgun (WGS) entry which is preliminary data.</text>
</comment>
<gene>
    <name evidence="4" type="ORF">P343_00525</name>
</gene>
<feature type="domain" description="N-acetyltransferase" evidence="3">
    <location>
        <begin position="1"/>
        <end position="141"/>
    </location>
</feature>
<dbReference type="GO" id="GO:0016747">
    <property type="term" value="F:acyltransferase activity, transferring groups other than amino-acyl groups"/>
    <property type="evidence" value="ECO:0007669"/>
    <property type="project" value="InterPro"/>
</dbReference>
<keyword evidence="2" id="KW-0012">Acyltransferase</keyword>
<dbReference type="Proteomes" id="UP000018296">
    <property type="component" value="Unassembled WGS sequence"/>
</dbReference>
<evidence type="ECO:0000313" key="4">
    <source>
        <dbReference type="EMBL" id="EST13317.1"/>
    </source>
</evidence>
<evidence type="ECO:0000256" key="1">
    <source>
        <dbReference type="ARBA" id="ARBA00022679"/>
    </source>
</evidence>
<dbReference type="SUPFAM" id="SSF55729">
    <property type="entry name" value="Acyl-CoA N-acyltransferases (Nat)"/>
    <property type="match status" value="1"/>
</dbReference>
<reference evidence="4 5" key="1">
    <citation type="journal article" date="2013" name="Genome Announc.">
        <title>Genome Sequence of Sporolactobacillus laevolacticus DSM442, an Efficient Polymer-Grade D-Lactate Producer from Agricultural Waste Cottonseed as a Nitrogen Source.</title>
        <authorList>
            <person name="Wang H."/>
            <person name="Wang L."/>
            <person name="Ju J."/>
            <person name="Yu B."/>
            <person name="Ma Y."/>
        </authorList>
    </citation>
    <scope>NUCLEOTIDE SEQUENCE [LARGE SCALE GENOMIC DNA]</scope>
    <source>
        <strain evidence="4 5">DSM 442</strain>
    </source>
</reference>
<keyword evidence="1 4" id="KW-0808">Transferase</keyword>
<sequence length="141" mass="16268">MIRIAKTSDVKKLSDLCSQLGYEVEETDIKKRLQYILDNPDHGLFVYEDQKGLVGGWAHVFGKHLLEGIYAELGGIVVDSRHRRLGIGKSLIEHCEKWAIEKGYSELRVRSGGTREKAHLFYSQMGYENTKWQKVFNRLLK</sequence>
<name>V6J0F4_9BACL</name>
<dbReference type="InterPro" id="IPR000182">
    <property type="entry name" value="GNAT_dom"/>
</dbReference>
<keyword evidence="5" id="KW-1185">Reference proteome</keyword>
<evidence type="ECO:0000256" key="2">
    <source>
        <dbReference type="ARBA" id="ARBA00023315"/>
    </source>
</evidence>
<dbReference type="InterPro" id="IPR050832">
    <property type="entry name" value="Bact_Acetyltransf"/>
</dbReference>
<dbReference type="Pfam" id="PF00583">
    <property type="entry name" value="Acetyltransf_1"/>
    <property type="match status" value="1"/>
</dbReference>
<evidence type="ECO:0000313" key="5">
    <source>
        <dbReference type="Proteomes" id="UP000018296"/>
    </source>
</evidence>